<comment type="caution">
    <text evidence="2">The sequence shown here is derived from an EMBL/GenBank/DDBJ whole genome shotgun (WGS) entry which is preliminary data.</text>
</comment>
<proteinExistence type="predicted"/>
<dbReference type="EMBL" id="LKAM01000002">
    <property type="protein sequence ID" value="KUM49870.1"/>
    <property type="molecule type" value="Genomic_DNA"/>
</dbReference>
<organism evidence="2">
    <name type="scientific">Picea glauca</name>
    <name type="common">White spruce</name>
    <name type="synonym">Pinus glauca</name>
    <dbReference type="NCBI Taxonomy" id="3330"/>
    <lineage>
        <taxon>Eukaryota</taxon>
        <taxon>Viridiplantae</taxon>
        <taxon>Streptophyta</taxon>
        <taxon>Embryophyta</taxon>
        <taxon>Tracheophyta</taxon>
        <taxon>Spermatophyta</taxon>
        <taxon>Pinopsida</taxon>
        <taxon>Pinidae</taxon>
        <taxon>Conifers I</taxon>
        <taxon>Pinales</taxon>
        <taxon>Pinaceae</taxon>
        <taxon>Picea</taxon>
    </lineage>
</organism>
<keyword evidence="1" id="KW-1133">Transmembrane helix</keyword>
<sequence length="122" mass="13316">MEFGLVFLSTRTCVVTVSFGITCHLSFLFVSLTICFLFLSKMNESSFATKSQFVGVKRPNPIFGSRKCPPVTVFIGEFMDILGMDDPSPIGYVLPDSCLPLSSASLFFASSASEDLKVSSFQ</sequence>
<keyword evidence="2" id="KW-0496">Mitochondrion</keyword>
<dbReference type="AlphaFoldDB" id="A0A101M2L7"/>
<reference evidence="2" key="1">
    <citation type="journal article" date="2015" name="Genome Biol. Evol.">
        <title>Organellar Genomes of White Spruce (Picea glauca): Assembly and Annotation.</title>
        <authorList>
            <person name="Jackman S.D."/>
            <person name="Warren R.L."/>
            <person name="Gibb E.A."/>
            <person name="Vandervalk B.P."/>
            <person name="Mohamadi H."/>
            <person name="Chu J."/>
            <person name="Raymond A."/>
            <person name="Pleasance S."/>
            <person name="Coope R."/>
            <person name="Wildung M.R."/>
            <person name="Ritland C.E."/>
            <person name="Bousquet J."/>
            <person name="Jones S.J."/>
            <person name="Bohlmann J."/>
            <person name="Birol I."/>
        </authorList>
    </citation>
    <scope>NUCLEOTIDE SEQUENCE [LARGE SCALE GENOMIC DNA]</scope>
    <source>
        <tissue evidence="2">Flushing bud</tissue>
    </source>
</reference>
<name>A0A101M2L7_PICGL</name>
<feature type="transmembrane region" description="Helical" evidence="1">
    <location>
        <begin position="15"/>
        <end position="39"/>
    </location>
</feature>
<protein>
    <submittedName>
        <fullName evidence="2">Uncharacterized protein</fullName>
    </submittedName>
</protein>
<evidence type="ECO:0000313" key="2">
    <source>
        <dbReference type="EMBL" id="KUM49870.1"/>
    </source>
</evidence>
<evidence type="ECO:0000256" key="1">
    <source>
        <dbReference type="SAM" id="Phobius"/>
    </source>
</evidence>
<gene>
    <name evidence="2" type="ORF">ABT39_MTgene3097</name>
</gene>
<geneLocation type="mitochondrion" evidence="2"/>
<keyword evidence="1" id="KW-0812">Transmembrane</keyword>
<accession>A0A101M2L7</accession>
<keyword evidence="1" id="KW-0472">Membrane</keyword>